<organism evidence="3 4">
    <name type="scientific">[Candida] anglica</name>
    <dbReference type="NCBI Taxonomy" id="148631"/>
    <lineage>
        <taxon>Eukaryota</taxon>
        <taxon>Fungi</taxon>
        <taxon>Dikarya</taxon>
        <taxon>Ascomycota</taxon>
        <taxon>Saccharomycotina</taxon>
        <taxon>Pichiomycetes</taxon>
        <taxon>Debaryomycetaceae</taxon>
        <taxon>Kurtzmaniella</taxon>
    </lineage>
</organism>
<name>A0ABP0E8M3_9ASCO</name>
<keyword evidence="4" id="KW-1185">Reference proteome</keyword>
<dbReference type="SUPFAM" id="SSF49879">
    <property type="entry name" value="SMAD/FHA domain"/>
    <property type="match status" value="1"/>
</dbReference>
<evidence type="ECO:0000259" key="2">
    <source>
        <dbReference type="PROSITE" id="PS50006"/>
    </source>
</evidence>
<dbReference type="InterPro" id="IPR008984">
    <property type="entry name" value="SMAD_FHA_dom_sf"/>
</dbReference>
<dbReference type="InterPro" id="IPR000253">
    <property type="entry name" value="FHA_dom"/>
</dbReference>
<evidence type="ECO:0000313" key="4">
    <source>
        <dbReference type="Proteomes" id="UP001497600"/>
    </source>
</evidence>
<feature type="domain" description="FHA" evidence="2">
    <location>
        <begin position="124"/>
        <end position="175"/>
    </location>
</feature>
<gene>
    <name evidence="3" type="primary">TOS4</name>
    <name evidence="3" type="ORF">CAAN4_C03180</name>
</gene>
<dbReference type="Gene3D" id="2.60.200.20">
    <property type="match status" value="1"/>
</dbReference>
<evidence type="ECO:0000256" key="1">
    <source>
        <dbReference type="SAM" id="MobiDB-lite"/>
    </source>
</evidence>
<feature type="compositionally biased region" description="Polar residues" evidence="1">
    <location>
        <begin position="349"/>
        <end position="369"/>
    </location>
</feature>
<feature type="compositionally biased region" description="Low complexity" evidence="1">
    <location>
        <begin position="339"/>
        <end position="348"/>
    </location>
</feature>
<proteinExistence type="predicted"/>
<evidence type="ECO:0000313" key="3">
    <source>
        <dbReference type="EMBL" id="CAK7899541.1"/>
    </source>
</evidence>
<feature type="compositionally biased region" description="Basic and acidic residues" evidence="1">
    <location>
        <begin position="19"/>
        <end position="33"/>
    </location>
</feature>
<protein>
    <submittedName>
        <fullName evidence="3">Protein Tos4p</fullName>
    </submittedName>
</protein>
<accession>A0ABP0E8M3</accession>
<reference evidence="3 4" key="1">
    <citation type="submission" date="2024-01" db="EMBL/GenBank/DDBJ databases">
        <authorList>
            <consortium name="Genoscope - CEA"/>
            <person name="William W."/>
        </authorList>
    </citation>
    <scope>NUCLEOTIDE SEQUENCE [LARGE SCALE GENOMIC DNA]</scope>
    <source>
        <strain evidence="3 4">29B2s-10</strain>
    </source>
</reference>
<dbReference type="EMBL" id="OZ004255">
    <property type="protein sequence ID" value="CAK7899541.1"/>
    <property type="molecule type" value="Genomic_DNA"/>
</dbReference>
<sequence length="566" mass="63015">MSSYQFPPSSPLIGDAADYQEHDPFAVKGKDTFLQRGRSKQYPTPNPSSTTGRSSSPVRAEEVKFDLAVKPKKAVSFNLDATTPVAVPMAQPKSTHQVSINRNFNVLNPDANVLRVPLRENGSILIGRSSKSCDYHFKTMDKTISRTHLAVTCKDEHVILECMGYSGFLITIPKACLVYGSNKTNDYILMETQGSALSFNDLQTLGYKVTPRTISLDANHTQFFVNRCERVTLPKIDNIFVQIRDNVLLLNPVEDMEDVTDDEEPTLIVKPSVVLEKMTPVKSSLKVTQPLAEIETKPVDVEQKEVIAESIERKQSDNVNLAPKKKIFQELSTPIKSVMTTSSTPVTPAKSTKSTMINLRATSEEPTPTYSLLDKSELNFQIFSDVEDTPSKEVIVPSKAQPLNDITHENSFTSSPSKKPSTGEFGGKRKKKKTSPQPRPIIDQSSIEGLTNMSEINNVLLNHLAFSRLSSTPASFLNTISALTSDLSLTQMRAILHNLKPIGVIYREGKDAAGKPLEEEYYYIPEQDDDIERPKLVASIKGHGGLRSCRRTHKQYYWKKPAPIKK</sequence>
<feature type="region of interest" description="Disordered" evidence="1">
    <location>
        <begin position="1"/>
        <end position="59"/>
    </location>
</feature>
<feature type="region of interest" description="Disordered" evidence="1">
    <location>
        <begin position="395"/>
        <end position="446"/>
    </location>
</feature>
<feature type="compositionally biased region" description="Polar residues" evidence="1">
    <location>
        <begin position="41"/>
        <end position="57"/>
    </location>
</feature>
<feature type="region of interest" description="Disordered" evidence="1">
    <location>
        <begin position="339"/>
        <end position="369"/>
    </location>
</feature>
<dbReference type="Proteomes" id="UP001497600">
    <property type="component" value="Chromosome C"/>
</dbReference>
<feature type="compositionally biased region" description="Low complexity" evidence="1">
    <location>
        <begin position="413"/>
        <end position="422"/>
    </location>
</feature>
<dbReference type="PROSITE" id="PS50006">
    <property type="entry name" value="FHA_DOMAIN"/>
    <property type="match status" value="1"/>
</dbReference>